<keyword evidence="6" id="KW-0472">Membrane</keyword>
<dbReference type="GO" id="GO:0016020">
    <property type="term" value="C:membrane"/>
    <property type="evidence" value="ECO:0007669"/>
    <property type="project" value="UniProtKB-SubCell"/>
</dbReference>
<evidence type="ECO:0008006" key="13">
    <source>
        <dbReference type="Google" id="ProtNLM"/>
    </source>
</evidence>
<dbReference type="EMBL" id="DS469930">
    <property type="protein sequence ID" value="EDO31161.1"/>
    <property type="molecule type" value="Genomic_DNA"/>
</dbReference>
<comment type="similarity">
    <text evidence="2">Belongs to the endophilin family.</text>
</comment>
<evidence type="ECO:0000259" key="10">
    <source>
        <dbReference type="PROSITE" id="PS51021"/>
    </source>
</evidence>
<keyword evidence="12" id="KW-1185">Reference proteome</keyword>
<dbReference type="CDD" id="cd11803">
    <property type="entry name" value="SH3_Endophilin_A"/>
    <property type="match status" value="1"/>
</dbReference>
<dbReference type="PRINTS" id="PR00452">
    <property type="entry name" value="SH3DOMAIN"/>
</dbReference>
<dbReference type="Gene3D" id="2.30.30.40">
    <property type="entry name" value="SH3 Domains"/>
    <property type="match status" value="1"/>
</dbReference>
<dbReference type="OMA" id="MFPANYC"/>
<evidence type="ECO:0000256" key="4">
    <source>
        <dbReference type="ARBA" id="ARBA00022583"/>
    </source>
</evidence>
<dbReference type="STRING" id="45351.A7SYP4"/>
<dbReference type="PhylomeDB" id="A7SYP4"/>
<dbReference type="Pfam" id="PF03114">
    <property type="entry name" value="BAR"/>
    <property type="match status" value="1"/>
</dbReference>
<name>A7SYP4_NEMVE</name>
<evidence type="ECO:0000256" key="5">
    <source>
        <dbReference type="ARBA" id="ARBA00023054"/>
    </source>
</evidence>
<dbReference type="eggNOG" id="KOG1118">
    <property type="taxonomic scope" value="Eukaryota"/>
</dbReference>
<dbReference type="InterPro" id="IPR001452">
    <property type="entry name" value="SH3_domain"/>
</dbReference>
<feature type="region of interest" description="Disordered" evidence="8">
    <location>
        <begin position="243"/>
        <end position="297"/>
    </location>
</feature>
<evidence type="ECO:0000259" key="9">
    <source>
        <dbReference type="PROSITE" id="PS50002"/>
    </source>
</evidence>
<evidence type="ECO:0000256" key="1">
    <source>
        <dbReference type="ARBA" id="ARBA00004170"/>
    </source>
</evidence>
<keyword evidence="5" id="KW-0175">Coiled coil</keyword>
<evidence type="ECO:0000256" key="3">
    <source>
        <dbReference type="ARBA" id="ARBA00022443"/>
    </source>
</evidence>
<feature type="compositionally biased region" description="Pro residues" evidence="8">
    <location>
        <begin position="278"/>
        <end position="289"/>
    </location>
</feature>
<dbReference type="InterPro" id="IPR036028">
    <property type="entry name" value="SH3-like_dom_sf"/>
</dbReference>
<evidence type="ECO:0000256" key="6">
    <source>
        <dbReference type="ARBA" id="ARBA00023136"/>
    </source>
</evidence>
<dbReference type="PANTHER" id="PTHR14167:SF81">
    <property type="entry name" value="ENDOPHILIN-A"/>
    <property type="match status" value="1"/>
</dbReference>
<comment type="subcellular location">
    <subcellularLocation>
        <location evidence="1">Membrane</location>
        <topology evidence="1">Peripheral membrane protein</topology>
    </subcellularLocation>
</comment>
<dbReference type="InterPro" id="IPR027267">
    <property type="entry name" value="AH/BAR_dom_sf"/>
</dbReference>
<dbReference type="SMART" id="SM00721">
    <property type="entry name" value="BAR"/>
    <property type="match status" value="1"/>
</dbReference>
<dbReference type="HOGENOM" id="CLU_047887_0_0_1"/>
<dbReference type="PROSITE" id="PS50002">
    <property type="entry name" value="SH3"/>
    <property type="match status" value="1"/>
</dbReference>
<dbReference type="InterPro" id="IPR050384">
    <property type="entry name" value="Endophilin_SH3RF"/>
</dbReference>
<dbReference type="CDD" id="cd07592">
    <property type="entry name" value="BAR_Endophilin_A"/>
    <property type="match status" value="1"/>
</dbReference>
<sequence length="348" mass="38760">MSFAGFKKQINKANQYMSEKIGSAKGSQLEEEFVELERKTDSTAKLIEDVLHKTKEYLQPNPAARAKLSMQGAVHKVRGEARSTRYPQPEGNLGETMVKGGQDLGDTSLFGQAMVEAGETFLQLAEVKDALDANVKQNFLDPLTQLENRDIKEIMQHRKKMQGRRLDYDCKKRKSNKLPLEDIRIAEEKFEESKELCYNSMMNLLDGEAEQISQLSALSEAILDYHKHAAEVMQSLVSTLNDRVTEASSRPRSERPSFTPKFNDDDDSSSGGGSMPSLPTPTPSAPPPSSGGKEKVKALYDFEPENDGELGFSEGDIITIESTVDENWLEGSVHGRTGLFPRNYVESM</sequence>
<organism evidence="11 12">
    <name type="scientific">Nematostella vectensis</name>
    <name type="common">Starlet sea anemone</name>
    <dbReference type="NCBI Taxonomy" id="45351"/>
    <lineage>
        <taxon>Eukaryota</taxon>
        <taxon>Metazoa</taxon>
        <taxon>Cnidaria</taxon>
        <taxon>Anthozoa</taxon>
        <taxon>Hexacorallia</taxon>
        <taxon>Actiniaria</taxon>
        <taxon>Edwardsiidae</taxon>
        <taxon>Nematostella</taxon>
    </lineage>
</organism>
<feature type="compositionally biased region" description="Basic and acidic residues" evidence="8">
    <location>
        <begin position="243"/>
        <end position="255"/>
    </location>
</feature>
<dbReference type="FunCoup" id="A7SYP4">
    <property type="interactions" value="807"/>
</dbReference>
<dbReference type="AlphaFoldDB" id="A7SYP4"/>
<dbReference type="InterPro" id="IPR035824">
    <property type="entry name" value="Endophilin_A_SH3"/>
</dbReference>
<dbReference type="SMART" id="SM00326">
    <property type="entry name" value="SH3"/>
    <property type="match status" value="1"/>
</dbReference>
<dbReference type="KEGG" id="nve:5502036"/>
<proteinExistence type="inferred from homology"/>
<dbReference type="FunFam" id="2.30.30.40:FF:000072">
    <property type="entry name" value="Unconventional Myosin IB"/>
    <property type="match status" value="1"/>
</dbReference>
<feature type="domain" description="SH3" evidence="9">
    <location>
        <begin position="291"/>
        <end position="348"/>
    </location>
</feature>
<gene>
    <name evidence="11" type="ORF">NEMVEDRAFT_v1g194841</name>
</gene>
<dbReference type="PROSITE" id="PS51021">
    <property type="entry name" value="BAR"/>
    <property type="match status" value="1"/>
</dbReference>
<dbReference type="GO" id="GO:0006897">
    <property type="term" value="P:endocytosis"/>
    <property type="evidence" value="ECO:0007669"/>
    <property type="project" value="UniProtKB-KW"/>
</dbReference>
<protein>
    <recommendedName>
        <fullName evidence="13">Endophilin-A</fullName>
    </recommendedName>
</protein>
<keyword evidence="3 7" id="KW-0728">SH3 domain</keyword>
<evidence type="ECO:0000256" key="8">
    <source>
        <dbReference type="SAM" id="MobiDB-lite"/>
    </source>
</evidence>
<evidence type="ECO:0000313" key="11">
    <source>
        <dbReference type="EMBL" id="EDO31161.1"/>
    </source>
</evidence>
<dbReference type="GO" id="GO:0005737">
    <property type="term" value="C:cytoplasm"/>
    <property type="evidence" value="ECO:0007669"/>
    <property type="project" value="InterPro"/>
</dbReference>
<dbReference type="Pfam" id="PF14604">
    <property type="entry name" value="SH3_9"/>
    <property type="match status" value="1"/>
</dbReference>
<dbReference type="SUPFAM" id="SSF103657">
    <property type="entry name" value="BAR/IMD domain-like"/>
    <property type="match status" value="1"/>
</dbReference>
<dbReference type="Gene3D" id="1.20.1270.60">
    <property type="entry name" value="Arfaptin homology (AH) domain/BAR domain"/>
    <property type="match status" value="1"/>
</dbReference>
<dbReference type="Proteomes" id="UP000001593">
    <property type="component" value="Unassembled WGS sequence"/>
</dbReference>
<dbReference type="OrthoDB" id="443981at2759"/>
<evidence type="ECO:0000256" key="2">
    <source>
        <dbReference type="ARBA" id="ARBA00006697"/>
    </source>
</evidence>
<dbReference type="SUPFAM" id="SSF50044">
    <property type="entry name" value="SH3-domain"/>
    <property type="match status" value="1"/>
</dbReference>
<accession>A7SYP4</accession>
<evidence type="ECO:0000313" key="12">
    <source>
        <dbReference type="Proteomes" id="UP000001593"/>
    </source>
</evidence>
<evidence type="ECO:0000256" key="7">
    <source>
        <dbReference type="PROSITE-ProRule" id="PRU00192"/>
    </source>
</evidence>
<reference evidence="11 12" key="1">
    <citation type="journal article" date="2007" name="Science">
        <title>Sea anemone genome reveals ancestral eumetazoan gene repertoire and genomic organization.</title>
        <authorList>
            <person name="Putnam N.H."/>
            <person name="Srivastava M."/>
            <person name="Hellsten U."/>
            <person name="Dirks B."/>
            <person name="Chapman J."/>
            <person name="Salamov A."/>
            <person name="Terry A."/>
            <person name="Shapiro H."/>
            <person name="Lindquist E."/>
            <person name="Kapitonov V.V."/>
            <person name="Jurka J."/>
            <person name="Genikhovich G."/>
            <person name="Grigoriev I.V."/>
            <person name="Lucas S.M."/>
            <person name="Steele R.E."/>
            <person name="Finnerty J.R."/>
            <person name="Technau U."/>
            <person name="Martindale M.Q."/>
            <person name="Rokhsar D.S."/>
        </authorList>
    </citation>
    <scope>NUCLEOTIDE SEQUENCE [LARGE SCALE GENOMIC DNA]</scope>
    <source>
        <strain evidence="12">CH2 X CH6</strain>
    </source>
</reference>
<dbReference type="InterPro" id="IPR004148">
    <property type="entry name" value="BAR_dom"/>
</dbReference>
<feature type="domain" description="BAR" evidence="10">
    <location>
        <begin position="18"/>
        <end position="249"/>
    </location>
</feature>
<dbReference type="PANTHER" id="PTHR14167">
    <property type="entry name" value="SH3 DOMAIN-CONTAINING"/>
    <property type="match status" value="1"/>
</dbReference>
<dbReference type="InParanoid" id="A7SYP4"/>
<keyword evidence="4" id="KW-0254">Endocytosis</keyword>